<proteinExistence type="predicted"/>
<organism evidence="1">
    <name type="scientific">uncultured Desulfobacterium sp</name>
    <dbReference type="NCBI Taxonomy" id="201089"/>
    <lineage>
        <taxon>Bacteria</taxon>
        <taxon>Pseudomonadati</taxon>
        <taxon>Thermodesulfobacteriota</taxon>
        <taxon>Desulfobacteria</taxon>
        <taxon>Desulfobacterales</taxon>
        <taxon>Desulfobacteriaceae</taxon>
        <taxon>Desulfobacterium</taxon>
        <taxon>environmental samples</taxon>
    </lineage>
</organism>
<dbReference type="InterPro" id="IPR005358">
    <property type="entry name" value="Puta_zinc/iron-chelating_dom"/>
</dbReference>
<dbReference type="PANTHER" id="PTHR35866">
    <property type="entry name" value="PUTATIVE-RELATED"/>
    <property type="match status" value="1"/>
</dbReference>
<sequence>MKGYNKDMSIRMEPDDQLQFNCGRGLPCFTQCCQDVTIVLTPYDVMRMKNALRIPAEEFIDKYTIVIQKKRRLIPMVVLKMDEETKKCQFVSEKGCAIYDDRPWPCRMYPLDMHDDGTFGIIADKSLCQGFKQDQKIVISEWLLEQGIAIYDEMNHLFTQVTAPLQAQDLDIDNPKIFQMTFMALYNLDKFREFVFKSTFLKRFEVDDITIEKIKRRDIELLKFAFDWVKFGVFGQKLFFVKPEAMPKDK</sequence>
<dbReference type="EMBL" id="OJIN01000033">
    <property type="protein sequence ID" value="SPD72302.1"/>
    <property type="molecule type" value="Genomic_DNA"/>
</dbReference>
<dbReference type="Pfam" id="PF03692">
    <property type="entry name" value="CxxCxxCC"/>
    <property type="match status" value="1"/>
</dbReference>
<evidence type="ECO:0008006" key="2">
    <source>
        <dbReference type="Google" id="ProtNLM"/>
    </source>
</evidence>
<reference evidence="1" key="1">
    <citation type="submission" date="2018-01" db="EMBL/GenBank/DDBJ databases">
        <authorList>
            <person name="Regsiter A."/>
            <person name="William W."/>
        </authorList>
    </citation>
    <scope>NUCLEOTIDE SEQUENCE</scope>
    <source>
        <strain evidence="1">TRIP AH-1</strain>
    </source>
</reference>
<gene>
    <name evidence="1" type="ORF">PITCH_A1280048</name>
</gene>
<name>A0A445MSA2_9BACT</name>
<dbReference type="PANTHER" id="PTHR35866:SF1">
    <property type="entry name" value="YKGJ FAMILY CYSTEINE CLUSTER PROTEIN"/>
    <property type="match status" value="1"/>
</dbReference>
<accession>A0A445MSA2</accession>
<protein>
    <recommendedName>
        <fullName evidence="2">YkgJ family cysteine cluster protein</fullName>
    </recommendedName>
</protein>
<evidence type="ECO:0000313" key="1">
    <source>
        <dbReference type="EMBL" id="SPD72302.1"/>
    </source>
</evidence>
<dbReference type="AlphaFoldDB" id="A0A445MSA2"/>